<gene>
    <name evidence="2" type="ORF">PM10SUCC1_18330</name>
</gene>
<keyword evidence="1" id="KW-0812">Transmembrane</keyword>
<evidence type="ECO:0000313" key="3">
    <source>
        <dbReference type="Proteomes" id="UP001144471"/>
    </source>
</evidence>
<comment type="caution">
    <text evidence="2">The sequence shown here is derived from an EMBL/GenBank/DDBJ whole genome shotgun (WGS) entry which is preliminary data.</text>
</comment>
<feature type="transmembrane region" description="Helical" evidence="1">
    <location>
        <begin position="59"/>
        <end position="78"/>
    </location>
</feature>
<dbReference type="EMBL" id="BSDY01000007">
    <property type="protein sequence ID" value="GLI56319.1"/>
    <property type="molecule type" value="Genomic_DNA"/>
</dbReference>
<reference evidence="2" key="1">
    <citation type="submission" date="2022-12" db="EMBL/GenBank/DDBJ databases">
        <title>Reference genome sequencing for broad-spectrum identification of bacterial and archaeal isolates by mass spectrometry.</title>
        <authorList>
            <person name="Sekiguchi Y."/>
            <person name="Tourlousse D.M."/>
        </authorList>
    </citation>
    <scope>NUCLEOTIDE SEQUENCE</scope>
    <source>
        <strain evidence="2">10succ1</strain>
    </source>
</reference>
<dbReference type="Proteomes" id="UP001144471">
    <property type="component" value="Unassembled WGS sequence"/>
</dbReference>
<name>A0A9W6GJI6_9FUSO</name>
<protein>
    <submittedName>
        <fullName evidence="2">Uncharacterized protein</fullName>
    </submittedName>
</protein>
<keyword evidence="1" id="KW-0472">Membrane</keyword>
<proteinExistence type="predicted"/>
<organism evidence="2 3">
    <name type="scientific">Propionigenium maris DSM 9537</name>
    <dbReference type="NCBI Taxonomy" id="1123000"/>
    <lineage>
        <taxon>Bacteria</taxon>
        <taxon>Fusobacteriati</taxon>
        <taxon>Fusobacteriota</taxon>
        <taxon>Fusobacteriia</taxon>
        <taxon>Fusobacteriales</taxon>
        <taxon>Fusobacteriaceae</taxon>
        <taxon>Propionigenium</taxon>
    </lineage>
</organism>
<accession>A0A9W6GJI6</accession>
<dbReference type="AlphaFoldDB" id="A0A9W6GJI6"/>
<evidence type="ECO:0000256" key="1">
    <source>
        <dbReference type="SAM" id="Phobius"/>
    </source>
</evidence>
<keyword evidence="3" id="KW-1185">Reference proteome</keyword>
<dbReference type="RefSeq" id="WP_281835392.1">
    <property type="nucleotide sequence ID" value="NZ_BSDY01000007.1"/>
</dbReference>
<evidence type="ECO:0000313" key="2">
    <source>
        <dbReference type="EMBL" id="GLI56319.1"/>
    </source>
</evidence>
<keyword evidence="1" id="KW-1133">Transmembrane helix</keyword>
<sequence>MRIPGDKVVHLLAGALIALTALLLTGNSLIAVAMAVVAGAWKEWWDSRGHGQVELADLMATIVGGILAVTSVELYRFIIGALG</sequence>